<dbReference type="Pfam" id="PF00109">
    <property type="entry name" value="ketoacyl-synt"/>
    <property type="match status" value="1"/>
</dbReference>
<keyword evidence="1" id="KW-0596">Phosphopantetheine</keyword>
<dbReference type="CDD" id="cd00833">
    <property type="entry name" value="PKS"/>
    <property type="match status" value="1"/>
</dbReference>
<dbReference type="Pfam" id="PF00698">
    <property type="entry name" value="Acyl_transf_1"/>
    <property type="match status" value="1"/>
</dbReference>
<feature type="domain" description="Carrier" evidence="5">
    <location>
        <begin position="1145"/>
        <end position="1225"/>
    </location>
</feature>
<dbReference type="InterPro" id="IPR036736">
    <property type="entry name" value="ACP-like_sf"/>
</dbReference>
<dbReference type="InterPro" id="IPR016039">
    <property type="entry name" value="Thiolase-like"/>
</dbReference>
<feature type="compositionally biased region" description="Low complexity" evidence="4">
    <location>
        <begin position="1112"/>
        <end position="1124"/>
    </location>
</feature>
<sequence>MNSRNPRREPIAVIGASTLMPGSTDAEGFWRTIVNGDDLIREVPQGHWLLSDYYDPDPTAVDRTYGRRGAFLDPVPFDPVAHGLLPNTLRSTDTAQLLTMVVAERLLADIGVSPGERATVDRERISVILGSGPLELASTMSNRMQRPVWTKALREHGLPESEVAQICDRIAAHYVPWQEATFPGLLSNVLAGRVANRFDLHGSNFTADAACAASLAALSTAINELTVGQADLAITGGVDTLNDILMYTCMSKTPALSRTGDCRPFADDADGTIIGEGVVMFALKRLSDAERDADRIYAVITGVGSASDGRSPGIYAPVPDGQLRALRRAYEDAGYDPATVELVEAHGTATPAGDAAEMAALRELFDRSGRGGGRWCALGSVKSQVGHTKATAGAAGLFKIVMALHHRVLPPTIKVNQPHPDLNREDGALYLNTVARPWIRASTHPRRGSVSSFGFGGSNFHITAQEYIPKRAGRHGVSLRAAPTELILLSGDSPVELAGKCREMAAGASGLTTLARDSQESFDASGRARLAVVASDRDDLGAKLSAAADRFDTAPEEPFSLPDSTHYRCGAAEPGRIGLLFPGQGSQYVGMGADLAVHYPQARDVWDRAADIAFGPDRLHEVVFPVPVFTDTDRAAQAARLTATEMTQPAIAAHSMALLAILNCLRLQYDCVAGHSLGELPALFAAGCLDATALLRLTRKRGELMKAAAGDAGASGGMLAVNGSWAQVSAVVEATGRDDLWVVNNNSPQQVVVAGAREPLAKLQEHFAGRRVNTHLLPVSGAFHTPLVAAAAEPLRAFAQDLGVSAPVLDVYGNTDATPYPREPAAIAHRIASQLVSPVRFAEQIDAMYHRGVRIFIEVGPGAVLTGLVGANLRERPHVAVALDRARRHGVTTLQESLAVLSVHGIPLDLGALWTHYARPIDDARLKSPATVMICGANYGKPYPPPNGSVDLPKPNPERHSVMDQDPKAARSGPSTPPPIPQTGPDDARLRTLLEIQRHTAEVQAAYQQAMAQSQLAFLATAGASLRGLESNGHHPDGAGVIALGAPPSFEWGNGHQTASAGAKVSEHAFAEPMQRAPESPIAVPTVPPTSPPPPSASSAPEPAAVPPQPDPWAQQPAATASAVAPPPPTWSSEVEQAVPGTAPAPTHELADLVVEVIAERTGYPTEILTPDMQLGADLGIDSIKRVEIFAAIRSSAADIPDLDTTQLAQLQTVGEVIEGLSAAAAGTGVGQKPPF</sequence>
<name>A0ABS4QKL8_9NOCA</name>
<gene>
    <name evidence="7" type="ORF">BJ987_004490</name>
</gene>
<dbReference type="SUPFAM" id="SSF47336">
    <property type="entry name" value="ACP-like"/>
    <property type="match status" value="1"/>
</dbReference>
<comment type="caution">
    <text evidence="7">The sequence shown here is derived from an EMBL/GenBank/DDBJ whole genome shotgun (WGS) entry which is preliminary data.</text>
</comment>
<dbReference type="Gene3D" id="3.30.70.250">
    <property type="entry name" value="Malonyl-CoA ACP transacylase, ACP-binding"/>
    <property type="match status" value="1"/>
</dbReference>
<keyword evidence="3" id="KW-0808">Transferase</keyword>
<dbReference type="Pfam" id="PF00550">
    <property type="entry name" value="PP-binding"/>
    <property type="match status" value="1"/>
</dbReference>
<organism evidence="7 8">
    <name type="scientific">Nocardia goodfellowii</name>
    <dbReference type="NCBI Taxonomy" id="882446"/>
    <lineage>
        <taxon>Bacteria</taxon>
        <taxon>Bacillati</taxon>
        <taxon>Actinomycetota</taxon>
        <taxon>Actinomycetes</taxon>
        <taxon>Mycobacteriales</taxon>
        <taxon>Nocardiaceae</taxon>
        <taxon>Nocardia</taxon>
    </lineage>
</organism>
<accession>A0ABS4QKL8</accession>
<dbReference type="PROSITE" id="PS50075">
    <property type="entry name" value="CARRIER"/>
    <property type="match status" value="1"/>
</dbReference>
<protein>
    <submittedName>
        <fullName evidence="7">Polyketide-type polyunsaturated fatty acid synthase PfaA</fullName>
    </submittedName>
</protein>
<dbReference type="PROSITE" id="PS00606">
    <property type="entry name" value="KS3_1"/>
    <property type="match status" value="1"/>
</dbReference>
<dbReference type="InterPro" id="IPR018201">
    <property type="entry name" value="Ketoacyl_synth_AS"/>
</dbReference>
<feature type="compositionally biased region" description="Basic and acidic residues" evidence="4">
    <location>
        <begin position="956"/>
        <end position="969"/>
    </location>
</feature>
<dbReference type="Proteomes" id="UP001519325">
    <property type="component" value="Unassembled WGS sequence"/>
</dbReference>
<dbReference type="PANTHER" id="PTHR43074">
    <property type="entry name" value="OMEGA-3 POLYUNSATURATED FATTY ACID SYNTHASE PFAB-RELATED"/>
    <property type="match status" value="1"/>
</dbReference>
<dbReference type="InterPro" id="IPR016036">
    <property type="entry name" value="Malonyl_transacylase_ACP-bd"/>
</dbReference>
<dbReference type="InterPro" id="IPR001227">
    <property type="entry name" value="Ac_transferase_dom_sf"/>
</dbReference>
<feature type="region of interest" description="Disordered" evidence="4">
    <location>
        <begin position="1053"/>
        <end position="1136"/>
    </location>
</feature>
<dbReference type="InterPro" id="IPR014043">
    <property type="entry name" value="Acyl_transferase_dom"/>
</dbReference>
<dbReference type="SUPFAM" id="SSF55048">
    <property type="entry name" value="Probable ACP-binding domain of malonyl-CoA ACP transacylase"/>
    <property type="match status" value="1"/>
</dbReference>
<dbReference type="InterPro" id="IPR016035">
    <property type="entry name" value="Acyl_Trfase/lysoPLipase"/>
</dbReference>
<evidence type="ECO:0000313" key="7">
    <source>
        <dbReference type="EMBL" id="MBP2191589.1"/>
    </source>
</evidence>
<feature type="region of interest" description="Disordered" evidence="4">
    <location>
        <begin position="943"/>
        <end position="987"/>
    </location>
</feature>
<dbReference type="SMART" id="SM00827">
    <property type="entry name" value="PKS_AT"/>
    <property type="match status" value="1"/>
</dbReference>
<dbReference type="InterPro" id="IPR020841">
    <property type="entry name" value="PKS_Beta-ketoAc_synthase_dom"/>
</dbReference>
<evidence type="ECO:0000256" key="4">
    <source>
        <dbReference type="SAM" id="MobiDB-lite"/>
    </source>
</evidence>
<dbReference type="RefSeq" id="WP_209893423.1">
    <property type="nucleotide sequence ID" value="NZ_JAGGMR010000001.1"/>
</dbReference>
<keyword evidence="8" id="KW-1185">Reference proteome</keyword>
<dbReference type="EMBL" id="JAGGMR010000001">
    <property type="protein sequence ID" value="MBP2191589.1"/>
    <property type="molecule type" value="Genomic_DNA"/>
</dbReference>
<evidence type="ECO:0000259" key="6">
    <source>
        <dbReference type="PROSITE" id="PS52004"/>
    </source>
</evidence>
<dbReference type="InterPro" id="IPR052568">
    <property type="entry name" value="PKS-FAS_Synthase"/>
</dbReference>
<dbReference type="InterPro" id="IPR014030">
    <property type="entry name" value="Ketoacyl_synth_N"/>
</dbReference>
<dbReference type="PROSITE" id="PS52004">
    <property type="entry name" value="KS3_2"/>
    <property type="match status" value="1"/>
</dbReference>
<dbReference type="PANTHER" id="PTHR43074:SF1">
    <property type="entry name" value="BETA-KETOACYL SYNTHASE FAMILY PROTEIN-RELATED"/>
    <property type="match status" value="1"/>
</dbReference>
<evidence type="ECO:0000259" key="5">
    <source>
        <dbReference type="PROSITE" id="PS50075"/>
    </source>
</evidence>
<evidence type="ECO:0000313" key="8">
    <source>
        <dbReference type="Proteomes" id="UP001519325"/>
    </source>
</evidence>
<reference evidence="7 8" key="1">
    <citation type="submission" date="2021-03" db="EMBL/GenBank/DDBJ databases">
        <title>Sequencing the genomes of 1000 actinobacteria strains.</title>
        <authorList>
            <person name="Klenk H.-P."/>
        </authorList>
    </citation>
    <scope>NUCLEOTIDE SEQUENCE [LARGE SCALE GENOMIC DNA]</scope>
    <source>
        <strain evidence="7 8">DSM 45516</strain>
    </source>
</reference>
<evidence type="ECO:0000256" key="3">
    <source>
        <dbReference type="ARBA" id="ARBA00022679"/>
    </source>
</evidence>
<dbReference type="Gene3D" id="1.10.1200.10">
    <property type="entry name" value="ACP-like"/>
    <property type="match status" value="1"/>
</dbReference>
<dbReference type="SUPFAM" id="SSF52151">
    <property type="entry name" value="FabD/lysophospholipase-like"/>
    <property type="match status" value="1"/>
</dbReference>
<dbReference type="SMART" id="SM00825">
    <property type="entry name" value="PKS_KS"/>
    <property type="match status" value="1"/>
</dbReference>
<feature type="compositionally biased region" description="Pro residues" evidence="4">
    <location>
        <begin position="1086"/>
        <end position="1096"/>
    </location>
</feature>
<dbReference type="Gene3D" id="3.40.366.10">
    <property type="entry name" value="Malonyl-Coenzyme A Acyl Carrier Protein, domain 2"/>
    <property type="match status" value="1"/>
</dbReference>
<feature type="domain" description="Ketosynthase family 3 (KS3)" evidence="6">
    <location>
        <begin position="8"/>
        <end position="466"/>
    </location>
</feature>
<evidence type="ECO:0000256" key="2">
    <source>
        <dbReference type="ARBA" id="ARBA00022553"/>
    </source>
</evidence>
<evidence type="ECO:0000256" key="1">
    <source>
        <dbReference type="ARBA" id="ARBA00022450"/>
    </source>
</evidence>
<dbReference type="Pfam" id="PF02801">
    <property type="entry name" value="Ketoacyl-synt_C"/>
    <property type="match status" value="1"/>
</dbReference>
<dbReference type="SUPFAM" id="SSF53901">
    <property type="entry name" value="Thiolase-like"/>
    <property type="match status" value="1"/>
</dbReference>
<dbReference type="InterPro" id="IPR014031">
    <property type="entry name" value="Ketoacyl_synth_C"/>
</dbReference>
<proteinExistence type="predicted"/>
<dbReference type="InterPro" id="IPR009081">
    <property type="entry name" value="PP-bd_ACP"/>
</dbReference>
<keyword evidence="2" id="KW-0597">Phosphoprotein</keyword>
<dbReference type="Gene3D" id="3.40.47.10">
    <property type="match status" value="1"/>
</dbReference>